<feature type="signal peptide" evidence="1">
    <location>
        <begin position="1"/>
        <end position="21"/>
    </location>
</feature>
<evidence type="ECO:0000313" key="2">
    <source>
        <dbReference type="EMBL" id="MDI1491361.1"/>
    </source>
</evidence>
<evidence type="ECO:0000256" key="1">
    <source>
        <dbReference type="SAM" id="SignalP"/>
    </source>
</evidence>
<dbReference type="Proteomes" id="UP001161017">
    <property type="component" value="Unassembled WGS sequence"/>
</dbReference>
<dbReference type="InterPro" id="IPR011989">
    <property type="entry name" value="ARM-like"/>
</dbReference>
<keyword evidence="3" id="KW-1185">Reference proteome</keyword>
<reference evidence="2" key="1">
    <citation type="journal article" date="2023" name="Genome Biol. Evol.">
        <title>First Whole Genome Sequence and Flow Cytometry Genome Size Data for the Lichen-Forming Fungus Ramalina farinacea (Ascomycota).</title>
        <authorList>
            <person name="Llewellyn T."/>
            <person name="Mian S."/>
            <person name="Hill R."/>
            <person name="Leitch I.J."/>
            <person name="Gaya E."/>
        </authorList>
    </citation>
    <scope>NUCLEOTIDE SEQUENCE</scope>
    <source>
        <strain evidence="2">LIQ254RAFAR</strain>
    </source>
</reference>
<dbReference type="AlphaFoldDB" id="A0AA43QRL5"/>
<sequence>MSPRFINFLSLPTALLALVVSHSFSVNALSHSSPVSSPEASTHLICHTSDQADCYPTIFSPTKDFQIIRDDQSIPPGLHVRINLATGLKEARLNVPEGDQGDETAIVIVDNASSQDENLGNSDGHPPSIALQDPGEDYDTFWQGKLSEAPTPGHDISTFKSLTSAVIDPESSAATASRLNALTEAVHDIEWGLALAEDYVLTARILELIRSDSTHVDIDAKSAAALTLGTALQNNDKARDTFISNCQRHDFEPTELLLSELEAVHQTHVSGRSSPQSLAFAGRLVFLVSQLCQDNSQLQIFSRGDGLRTMGAFFDQEIAGSINIDGLAKLQARIANFVADHAPALVSSKVDDHLLRFCRIFSTARSTTSTEHLSHSSVCEAKTVLDDLLGERCS</sequence>
<name>A0AA43QRL5_9LECA</name>
<dbReference type="Gene3D" id="1.25.10.10">
    <property type="entry name" value="Leucine-rich Repeat Variant"/>
    <property type="match status" value="1"/>
</dbReference>
<feature type="chain" id="PRO_5041352469" evidence="1">
    <location>
        <begin position="22"/>
        <end position="394"/>
    </location>
</feature>
<keyword evidence="1" id="KW-0732">Signal</keyword>
<evidence type="ECO:0000313" key="3">
    <source>
        <dbReference type="Proteomes" id="UP001161017"/>
    </source>
</evidence>
<comment type="caution">
    <text evidence="2">The sequence shown here is derived from an EMBL/GenBank/DDBJ whole genome shotgun (WGS) entry which is preliminary data.</text>
</comment>
<gene>
    <name evidence="2" type="primary">SIL1</name>
    <name evidence="2" type="ORF">OHK93_002570</name>
</gene>
<accession>A0AA43QRL5</accession>
<dbReference type="EMBL" id="JAPUFD010000014">
    <property type="protein sequence ID" value="MDI1491361.1"/>
    <property type="molecule type" value="Genomic_DNA"/>
</dbReference>
<protein>
    <submittedName>
        <fullName evidence="2">Nucleotide exchange factor sil1</fullName>
    </submittedName>
</protein>
<proteinExistence type="predicted"/>
<organism evidence="2 3">
    <name type="scientific">Ramalina farinacea</name>
    <dbReference type="NCBI Taxonomy" id="258253"/>
    <lineage>
        <taxon>Eukaryota</taxon>
        <taxon>Fungi</taxon>
        <taxon>Dikarya</taxon>
        <taxon>Ascomycota</taxon>
        <taxon>Pezizomycotina</taxon>
        <taxon>Lecanoromycetes</taxon>
        <taxon>OSLEUM clade</taxon>
        <taxon>Lecanoromycetidae</taxon>
        <taxon>Lecanorales</taxon>
        <taxon>Lecanorineae</taxon>
        <taxon>Ramalinaceae</taxon>
        <taxon>Ramalina</taxon>
    </lineage>
</organism>